<organism evidence="1 2">
    <name type="scientific">Nesidiocoris tenuis</name>
    <dbReference type="NCBI Taxonomy" id="355587"/>
    <lineage>
        <taxon>Eukaryota</taxon>
        <taxon>Metazoa</taxon>
        <taxon>Ecdysozoa</taxon>
        <taxon>Arthropoda</taxon>
        <taxon>Hexapoda</taxon>
        <taxon>Insecta</taxon>
        <taxon>Pterygota</taxon>
        <taxon>Neoptera</taxon>
        <taxon>Paraneoptera</taxon>
        <taxon>Hemiptera</taxon>
        <taxon>Heteroptera</taxon>
        <taxon>Panheteroptera</taxon>
        <taxon>Cimicomorpha</taxon>
        <taxon>Miridae</taxon>
        <taxon>Dicyphina</taxon>
        <taxon>Nesidiocoris</taxon>
    </lineage>
</organism>
<accession>A0ABN7AM31</accession>
<sequence>MFPIILPGNRAVVGLGFELTSSVNKRFWLRLHDRVCQKRSEIPLYPEFVSNIFITFPDSTLYFSKQGGPEVSKEVRHDLF</sequence>
<gene>
    <name evidence="1" type="ORF">NTJ_05102</name>
</gene>
<dbReference type="Proteomes" id="UP001307889">
    <property type="component" value="Chromosome 3"/>
</dbReference>
<keyword evidence="2" id="KW-1185">Reference proteome</keyword>
<name>A0ABN7AM31_9HEMI</name>
<evidence type="ECO:0000313" key="1">
    <source>
        <dbReference type="EMBL" id="BES92294.1"/>
    </source>
</evidence>
<dbReference type="EMBL" id="AP028911">
    <property type="protein sequence ID" value="BES92294.1"/>
    <property type="molecule type" value="Genomic_DNA"/>
</dbReference>
<protein>
    <submittedName>
        <fullName evidence="1">Uncharacterized protein</fullName>
    </submittedName>
</protein>
<reference evidence="1 2" key="1">
    <citation type="submission" date="2023-09" db="EMBL/GenBank/DDBJ databases">
        <title>Nesidiocoris tenuis whole genome shotgun sequence.</title>
        <authorList>
            <person name="Shibata T."/>
            <person name="Shimoda M."/>
            <person name="Kobayashi T."/>
            <person name="Uehara T."/>
        </authorList>
    </citation>
    <scope>NUCLEOTIDE SEQUENCE [LARGE SCALE GENOMIC DNA]</scope>
    <source>
        <strain evidence="1 2">Japan</strain>
    </source>
</reference>
<evidence type="ECO:0000313" key="2">
    <source>
        <dbReference type="Proteomes" id="UP001307889"/>
    </source>
</evidence>
<proteinExistence type="predicted"/>